<keyword evidence="4" id="KW-1185">Reference proteome</keyword>
<evidence type="ECO:0000313" key="4">
    <source>
        <dbReference type="Proteomes" id="UP000694545"/>
    </source>
</evidence>
<organism evidence="3 4">
    <name type="scientific">Varanus komodoensis</name>
    <name type="common">Komodo dragon</name>
    <dbReference type="NCBI Taxonomy" id="61221"/>
    <lineage>
        <taxon>Eukaryota</taxon>
        <taxon>Metazoa</taxon>
        <taxon>Chordata</taxon>
        <taxon>Craniata</taxon>
        <taxon>Vertebrata</taxon>
        <taxon>Euteleostomi</taxon>
        <taxon>Lepidosauria</taxon>
        <taxon>Squamata</taxon>
        <taxon>Bifurcata</taxon>
        <taxon>Unidentata</taxon>
        <taxon>Episquamata</taxon>
        <taxon>Toxicofera</taxon>
        <taxon>Anguimorpha</taxon>
        <taxon>Paleoanguimorpha</taxon>
        <taxon>Varanoidea</taxon>
        <taxon>Varanidae</taxon>
        <taxon>Varanus</taxon>
    </lineage>
</organism>
<comment type="subcellular location">
    <subcellularLocation>
        <location evidence="1">Secreted</location>
    </subcellularLocation>
</comment>
<reference evidence="3" key="1">
    <citation type="submission" date="2025-08" db="UniProtKB">
        <authorList>
            <consortium name="Ensembl"/>
        </authorList>
    </citation>
    <scope>IDENTIFICATION</scope>
</reference>
<protein>
    <submittedName>
        <fullName evidence="3">Uncharacterized protein</fullName>
    </submittedName>
</protein>
<dbReference type="GO" id="GO:0005576">
    <property type="term" value="C:extracellular region"/>
    <property type="evidence" value="ECO:0007669"/>
    <property type="project" value="UniProtKB-SubCell"/>
</dbReference>
<name>A0A8D2Q6Y4_VARKO</name>
<dbReference type="PANTHER" id="PTHR45710">
    <property type="entry name" value="C-TYPE LECTIN DOMAIN-CONTAINING PROTEIN 180"/>
    <property type="match status" value="1"/>
</dbReference>
<reference evidence="3" key="2">
    <citation type="submission" date="2025-09" db="UniProtKB">
        <authorList>
            <consortium name="Ensembl"/>
        </authorList>
    </citation>
    <scope>IDENTIFICATION</scope>
</reference>
<dbReference type="PANTHER" id="PTHR45710:SF8">
    <property type="entry name" value="RERATING FAMILY MEMBER 4"/>
    <property type="match status" value="1"/>
</dbReference>
<proteinExistence type="predicted"/>
<dbReference type="Ensembl" id="ENSVKKT00000023948.1">
    <property type="protein sequence ID" value="ENSVKKP00000023367.1"/>
    <property type="gene ID" value="ENSVKKG00000015486.1"/>
</dbReference>
<dbReference type="SUPFAM" id="SSF56436">
    <property type="entry name" value="C-type lectin-like"/>
    <property type="match status" value="1"/>
</dbReference>
<dbReference type="AlphaFoldDB" id="A0A8D2Q6Y4"/>
<dbReference type="InterPro" id="IPR016186">
    <property type="entry name" value="C-type_lectin-like/link_sf"/>
</dbReference>
<evidence type="ECO:0000256" key="1">
    <source>
        <dbReference type="ARBA" id="ARBA00004613"/>
    </source>
</evidence>
<dbReference type="Proteomes" id="UP000694545">
    <property type="component" value="Unplaced"/>
</dbReference>
<dbReference type="InterPro" id="IPR016187">
    <property type="entry name" value="CTDL_fold"/>
</dbReference>
<evidence type="ECO:0000256" key="2">
    <source>
        <dbReference type="ARBA" id="ARBA00022525"/>
    </source>
</evidence>
<dbReference type="Gene3D" id="3.10.100.10">
    <property type="entry name" value="Mannose-Binding Protein A, subunit A"/>
    <property type="match status" value="1"/>
</dbReference>
<accession>A0A8D2Q6Y4</accession>
<keyword evidence="2" id="KW-0964">Secreted</keyword>
<sequence>KEQPCAAGWIGYEGKCYFFSEEEGNWTHGQNFCSSHGSFLARIETESEKVGLKKLSFSIILYVCVNHSQSSVDASILCNHDPARLLMIRLHKLWHRMATSWITEQMCSHSALGSSFFLLWSLGQHEAGLSQDVNSSFLS</sequence>
<evidence type="ECO:0000313" key="3">
    <source>
        <dbReference type="Ensembl" id="ENSVKKP00000023367.1"/>
    </source>
</evidence>
<dbReference type="InterPro" id="IPR050828">
    <property type="entry name" value="C-type_lectin/matrix_domain"/>
</dbReference>